<organism evidence="11 12">
    <name type="scientific">Streptococcus rupicaprae</name>
    <dbReference type="NCBI Taxonomy" id="759619"/>
    <lineage>
        <taxon>Bacteria</taxon>
        <taxon>Bacillati</taxon>
        <taxon>Bacillota</taxon>
        <taxon>Bacilli</taxon>
        <taxon>Lactobacillales</taxon>
        <taxon>Streptococcaceae</taxon>
        <taxon>Streptococcus</taxon>
    </lineage>
</organism>
<comment type="pathway">
    <text evidence="7">Amino-acid biosynthesis; L-arginine biosynthesis [regulation].</text>
</comment>
<accession>A0ABV2FJ08</accession>
<dbReference type="InterPro" id="IPR020899">
    <property type="entry name" value="Arg_repress_C"/>
</dbReference>
<dbReference type="InterPro" id="IPR036388">
    <property type="entry name" value="WH-like_DNA-bd_sf"/>
</dbReference>
<evidence type="ECO:0000256" key="4">
    <source>
        <dbReference type="ARBA" id="ARBA00023015"/>
    </source>
</evidence>
<dbReference type="Gene3D" id="3.30.1360.40">
    <property type="match status" value="1"/>
</dbReference>
<dbReference type="Gene3D" id="1.10.10.10">
    <property type="entry name" value="Winged helix-like DNA-binding domain superfamily/Winged helix DNA-binding domain"/>
    <property type="match status" value="1"/>
</dbReference>
<keyword evidence="7" id="KW-0028">Amino-acid biosynthesis</keyword>
<keyword evidence="4 7" id="KW-0805">Transcription regulation</keyword>
<comment type="function">
    <text evidence="7">Regulates arginine biosynthesis genes.</text>
</comment>
<evidence type="ECO:0000313" key="11">
    <source>
        <dbReference type="EMBL" id="MET3558544.1"/>
    </source>
</evidence>
<comment type="subcellular location">
    <subcellularLocation>
        <location evidence="1 7">Cytoplasm</location>
    </subcellularLocation>
</comment>
<keyword evidence="3 7" id="KW-0963">Cytoplasm</keyword>
<dbReference type="SUPFAM" id="SSF55252">
    <property type="entry name" value="C-terminal domain of arginine repressor"/>
    <property type="match status" value="1"/>
</dbReference>
<keyword evidence="7" id="KW-0055">Arginine biosynthesis</keyword>
<dbReference type="Pfam" id="PF02863">
    <property type="entry name" value="Arg_repressor_C"/>
    <property type="match status" value="1"/>
</dbReference>
<proteinExistence type="inferred from homology"/>
<dbReference type="Proteomes" id="UP001549122">
    <property type="component" value="Unassembled WGS sequence"/>
</dbReference>
<dbReference type="PANTHER" id="PTHR34471:SF1">
    <property type="entry name" value="ARGININE REPRESSOR"/>
    <property type="match status" value="1"/>
</dbReference>
<evidence type="ECO:0000256" key="3">
    <source>
        <dbReference type="ARBA" id="ARBA00022490"/>
    </source>
</evidence>
<keyword evidence="12" id="KW-1185">Reference proteome</keyword>
<dbReference type="InterPro" id="IPR020900">
    <property type="entry name" value="Arg_repress_DNA-bd"/>
</dbReference>
<dbReference type="HAMAP" id="MF_00173">
    <property type="entry name" value="Arg_repressor"/>
    <property type="match status" value="1"/>
</dbReference>
<evidence type="ECO:0000256" key="5">
    <source>
        <dbReference type="ARBA" id="ARBA00023125"/>
    </source>
</evidence>
<reference evidence="11 12" key="1">
    <citation type="submission" date="2024-06" db="EMBL/GenBank/DDBJ databases">
        <title>Genomic Encyclopedia of Type Strains, Phase IV (KMG-IV): sequencing the most valuable type-strain genomes for metagenomic binning, comparative biology and taxonomic classification.</title>
        <authorList>
            <person name="Goeker M."/>
        </authorList>
    </citation>
    <scope>NUCLEOTIDE SEQUENCE [LARGE SCALE GENOMIC DNA]</scope>
    <source>
        <strain evidence="11 12">DSM 28303</strain>
    </source>
</reference>
<sequence length="153" mass="17291">MRKRERLELIKELVRTSRLRTQRDVQLGLEARGIEVTQTTLSRDLRQLGLIKVREKEGSFYTLPKSDDTDDFIVVLAPFIQKVERASFILVLHTQLGETGVSSNIIDKAKPEQILGTVAGADTLLVICRDERAAMEVEKSLKTQQVLLGMEID</sequence>
<dbReference type="PRINTS" id="PR01467">
    <property type="entry name" value="ARGREPRESSOR"/>
</dbReference>
<keyword evidence="6 7" id="KW-0804">Transcription</keyword>
<evidence type="ECO:0000256" key="1">
    <source>
        <dbReference type="ARBA" id="ARBA00004496"/>
    </source>
</evidence>
<comment type="similarity">
    <text evidence="2 7">Belongs to the ArgR family.</text>
</comment>
<feature type="domain" description="Arginine repressor DNA-binding" evidence="9">
    <location>
        <begin position="1"/>
        <end position="67"/>
    </location>
</feature>
<feature type="domain" description="Arginine repressor C-terminal" evidence="10">
    <location>
        <begin position="79"/>
        <end position="142"/>
    </location>
</feature>
<dbReference type="RefSeq" id="WP_354365682.1">
    <property type="nucleotide sequence ID" value="NZ_JBEPLO010000018.1"/>
</dbReference>
<dbReference type="InterPro" id="IPR036251">
    <property type="entry name" value="Arg_repress_C_sf"/>
</dbReference>
<protein>
    <recommendedName>
        <fullName evidence="7 8">Arginine repressor</fullName>
    </recommendedName>
</protein>
<dbReference type="Pfam" id="PF01316">
    <property type="entry name" value="Arg_repressor"/>
    <property type="match status" value="1"/>
</dbReference>
<evidence type="ECO:0000313" key="12">
    <source>
        <dbReference type="Proteomes" id="UP001549122"/>
    </source>
</evidence>
<evidence type="ECO:0000256" key="8">
    <source>
        <dbReference type="NCBIfam" id="TIGR01529"/>
    </source>
</evidence>
<dbReference type="PANTHER" id="PTHR34471">
    <property type="entry name" value="ARGININE REPRESSOR"/>
    <property type="match status" value="1"/>
</dbReference>
<evidence type="ECO:0000259" key="10">
    <source>
        <dbReference type="Pfam" id="PF02863"/>
    </source>
</evidence>
<dbReference type="InterPro" id="IPR036390">
    <property type="entry name" value="WH_DNA-bd_sf"/>
</dbReference>
<dbReference type="EMBL" id="JBEPLO010000018">
    <property type="protein sequence ID" value="MET3558544.1"/>
    <property type="molecule type" value="Genomic_DNA"/>
</dbReference>
<gene>
    <name evidence="7" type="primary">argR</name>
    <name evidence="11" type="ORF">ABID29_001670</name>
</gene>
<evidence type="ECO:0000259" key="9">
    <source>
        <dbReference type="Pfam" id="PF01316"/>
    </source>
</evidence>
<dbReference type="NCBIfam" id="TIGR01529">
    <property type="entry name" value="argR_whole"/>
    <property type="match status" value="1"/>
</dbReference>
<evidence type="ECO:0000256" key="2">
    <source>
        <dbReference type="ARBA" id="ARBA00008316"/>
    </source>
</evidence>
<dbReference type="InterPro" id="IPR001669">
    <property type="entry name" value="Arg_repress"/>
</dbReference>
<evidence type="ECO:0000256" key="7">
    <source>
        <dbReference type="HAMAP-Rule" id="MF_00173"/>
    </source>
</evidence>
<keyword evidence="7" id="KW-0678">Repressor</keyword>
<keyword evidence="5 7" id="KW-0238">DNA-binding</keyword>
<name>A0ABV2FJ08_9STRE</name>
<evidence type="ECO:0000256" key="6">
    <source>
        <dbReference type="ARBA" id="ARBA00023163"/>
    </source>
</evidence>
<dbReference type="SUPFAM" id="SSF46785">
    <property type="entry name" value="Winged helix' DNA-binding domain"/>
    <property type="match status" value="1"/>
</dbReference>
<comment type="caution">
    <text evidence="11">The sequence shown here is derived from an EMBL/GenBank/DDBJ whole genome shotgun (WGS) entry which is preliminary data.</text>
</comment>